<organism evidence="1 2">
    <name type="scientific">Nephila pilipes</name>
    <name type="common">Giant wood spider</name>
    <name type="synonym">Nephila maculata</name>
    <dbReference type="NCBI Taxonomy" id="299642"/>
    <lineage>
        <taxon>Eukaryota</taxon>
        <taxon>Metazoa</taxon>
        <taxon>Ecdysozoa</taxon>
        <taxon>Arthropoda</taxon>
        <taxon>Chelicerata</taxon>
        <taxon>Arachnida</taxon>
        <taxon>Araneae</taxon>
        <taxon>Araneomorphae</taxon>
        <taxon>Entelegynae</taxon>
        <taxon>Araneoidea</taxon>
        <taxon>Nephilidae</taxon>
        <taxon>Nephila</taxon>
    </lineage>
</organism>
<keyword evidence="2" id="KW-1185">Reference proteome</keyword>
<dbReference type="Proteomes" id="UP000887013">
    <property type="component" value="Unassembled WGS sequence"/>
</dbReference>
<evidence type="ECO:0000313" key="1">
    <source>
        <dbReference type="EMBL" id="GFS94049.1"/>
    </source>
</evidence>
<dbReference type="OrthoDB" id="6434118at2759"/>
<proteinExistence type="predicted"/>
<accession>A0A8X6TC17</accession>
<evidence type="ECO:0000313" key="2">
    <source>
        <dbReference type="Proteomes" id="UP000887013"/>
    </source>
</evidence>
<reference evidence="1" key="1">
    <citation type="submission" date="2020-08" db="EMBL/GenBank/DDBJ databases">
        <title>Multicomponent nature underlies the extraordinary mechanical properties of spider dragline silk.</title>
        <authorList>
            <person name="Kono N."/>
            <person name="Nakamura H."/>
            <person name="Mori M."/>
            <person name="Yoshida Y."/>
            <person name="Ohtoshi R."/>
            <person name="Malay A.D."/>
            <person name="Moran D.A.P."/>
            <person name="Tomita M."/>
            <person name="Numata K."/>
            <person name="Arakawa K."/>
        </authorList>
    </citation>
    <scope>NUCLEOTIDE SEQUENCE</scope>
</reference>
<dbReference type="AlphaFoldDB" id="A0A8X6TC17"/>
<sequence>MRQSVKRAEIGKPSLAHKFNHITEAQMKYNFYLENYNRIKQAMISIRIPTISKLLGSEESDMNLNAVQVPNDVEPINNDISSDNHCESSHFDNFSPEVRNYISEEDDIDVIGSTSTISILRNVKLERLNTRRLTSRESYPVHVVNVQIPVKAKKQEKKKLVKVIQKGNFFEIISEKPDKANKYRVWGDQKKWFRKGVALALKFHDEGLYYENSGSIWIV</sequence>
<comment type="caution">
    <text evidence="1">The sequence shown here is derived from an EMBL/GenBank/DDBJ whole genome shotgun (WGS) entry which is preliminary data.</text>
</comment>
<gene>
    <name evidence="1" type="ORF">NPIL_116141</name>
</gene>
<dbReference type="EMBL" id="BMAW01005425">
    <property type="protein sequence ID" value="GFS94049.1"/>
    <property type="molecule type" value="Genomic_DNA"/>
</dbReference>
<protein>
    <submittedName>
        <fullName evidence="1">Uncharacterized protein</fullName>
    </submittedName>
</protein>
<name>A0A8X6TC17_NEPPI</name>